<dbReference type="InterPro" id="IPR040442">
    <property type="entry name" value="Pyrv_kinase-like_dom_sf"/>
</dbReference>
<proteinExistence type="inferred from homology"/>
<organism evidence="5 6">
    <name type="scientific">Sporosarcina soli</name>
    <dbReference type="NCBI Taxonomy" id="334736"/>
    <lineage>
        <taxon>Bacteria</taxon>
        <taxon>Bacillati</taxon>
        <taxon>Bacillota</taxon>
        <taxon>Bacilli</taxon>
        <taxon>Bacillales</taxon>
        <taxon>Caryophanaceae</taxon>
        <taxon>Sporosarcina</taxon>
    </lineage>
</organism>
<dbReference type="GO" id="GO:0016829">
    <property type="term" value="F:lyase activity"/>
    <property type="evidence" value="ECO:0007669"/>
    <property type="project" value="UniProtKB-KW"/>
</dbReference>
<dbReference type="EMBL" id="JBHSNO010000016">
    <property type="protein sequence ID" value="MFC5591406.1"/>
    <property type="molecule type" value="Genomic_DNA"/>
</dbReference>
<evidence type="ECO:0000256" key="2">
    <source>
        <dbReference type="ARBA" id="ARBA00022723"/>
    </source>
</evidence>
<keyword evidence="6" id="KW-1185">Reference proteome</keyword>
<name>A0ABW0TPN5_9BACL</name>
<dbReference type="Pfam" id="PF03328">
    <property type="entry name" value="HpcH_HpaI"/>
    <property type="match status" value="1"/>
</dbReference>
<dbReference type="Gene3D" id="3.20.20.60">
    <property type="entry name" value="Phosphoenolpyruvate-binding domains"/>
    <property type="match status" value="1"/>
</dbReference>
<dbReference type="InterPro" id="IPR005000">
    <property type="entry name" value="Aldolase/citrate-lyase_domain"/>
</dbReference>
<evidence type="ECO:0000313" key="5">
    <source>
        <dbReference type="EMBL" id="MFC5591406.1"/>
    </source>
</evidence>
<evidence type="ECO:0000256" key="1">
    <source>
        <dbReference type="ARBA" id="ARBA00005568"/>
    </source>
</evidence>
<keyword evidence="2" id="KW-0479">Metal-binding</keyword>
<dbReference type="InterPro" id="IPR015813">
    <property type="entry name" value="Pyrv/PenolPyrv_kinase-like_dom"/>
</dbReference>
<dbReference type="PANTHER" id="PTHR30502">
    <property type="entry name" value="2-KETO-3-DEOXY-L-RHAMNONATE ALDOLASE"/>
    <property type="match status" value="1"/>
</dbReference>
<evidence type="ECO:0000259" key="4">
    <source>
        <dbReference type="Pfam" id="PF03328"/>
    </source>
</evidence>
<gene>
    <name evidence="5" type="ORF">ACFPRA_21195</name>
</gene>
<dbReference type="RefSeq" id="WP_381439164.1">
    <property type="nucleotide sequence ID" value="NZ_JBHSNO010000016.1"/>
</dbReference>
<dbReference type="Proteomes" id="UP001596109">
    <property type="component" value="Unassembled WGS sequence"/>
</dbReference>
<comment type="similarity">
    <text evidence="1">Belongs to the HpcH/HpaI aldolase family.</text>
</comment>
<keyword evidence="3 5" id="KW-0456">Lyase</keyword>
<accession>A0ABW0TPN5</accession>
<feature type="domain" description="HpcH/HpaI aldolase/citrate lyase" evidence="4">
    <location>
        <begin position="23"/>
        <end position="232"/>
    </location>
</feature>
<sequence length="252" mass="27543">MMGSLKSRLLGGYKAVGVLIGDYSPSMVEVYGHLEFDFVFIDDEHGAFSYSELEHMVRAADAVQIAPIVRVSYDESGIQKVLDRGAKGIHIPMVNTKEEAEKVVQQAKFPPHGKRGAAYYIRAAQYGKVRGTNYLQSANEETLVIVHIETPQAVANFDAIMSVPGIDMAFIGSTDLAVSMGYTDGPDHPEVQKVIEQLFEKGRKLGVLMGAVAASKEQVRREFERGANYVAVVGTSVISKAFREVLDVAKES</sequence>
<evidence type="ECO:0000256" key="3">
    <source>
        <dbReference type="ARBA" id="ARBA00023239"/>
    </source>
</evidence>
<reference evidence="6" key="1">
    <citation type="journal article" date="2019" name="Int. J. Syst. Evol. Microbiol.">
        <title>The Global Catalogue of Microorganisms (GCM) 10K type strain sequencing project: providing services to taxonomists for standard genome sequencing and annotation.</title>
        <authorList>
            <consortium name="The Broad Institute Genomics Platform"/>
            <consortium name="The Broad Institute Genome Sequencing Center for Infectious Disease"/>
            <person name="Wu L."/>
            <person name="Ma J."/>
        </authorList>
    </citation>
    <scope>NUCLEOTIDE SEQUENCE [LARGE SCALE GENOMIC DNA]</scope>
    <source>
        <strain evidence="6">CGMCC 4.1434</strain>
    </source>
</reference>
<comment type="caution">
    <text evidence="5">The sequence shown here is derived from an EMBL/GenBank/DDBJ whole genome shotgun (WGS) entry which is preliminary data.</text>
</comment>
<evidence type="ECO:0000313" key="6">
    <source>
        <dbReference type="Proteomes" id="UP001596109"/>
    </source>
</evidence>
<protein>
    <submittedName>
        <fullName evidence="5">HpcH/HpaI aldolase/citrate lyase family protein</fullName>
    </submittedName>
</protein>
<dbReference type="PANTHER" id="PTHR30502:SF0">
    <property type="entry name" value="PHOSPHOENOLPYRUVATE CARBOXYLASE FAMILY PROTEIN"/>
    <property type="match status" value="1"/>
</dbReference>
<dbReference type="InterPro" id="IPR050251">
    <property type="entry name" value="HpcH-HpaI_aldolase"/>
</dbReference>
<dbReference type="SUPFAM" id="SSF51621">
    <property type="entry name" value="Phosphoenolpyruvate/pyruvate domain"/>
    <property type="match status" value="1"/>
</dbReference>